<name>A0A0M3IV47_ASCLU</name>
<reference evidence="2" key="1">
    <citation type="submission" date="2017-02" db="UniProtKB">
        <authorList>
            <consortium name="WormBaseParasite"/>
        </authorList>
    </citation>
    <scope>IDENTIFICATION</scope>
</reference>
<dbReference type="Proteomes" id="UP000036681">
    <property type="component" value="Unplaced"/>
</dbReference>
<protein>
    <submittedName>
        <fullName evidence="2">Secreted protein</fullName>
    </submittedName>
</protein>
<keyword evidence="1" id="KW-1185">Reference proteome</keyword>
<evidence type="ECO:0000313" key="2">
    <source>
        <dbReference type="WBParaSite" id="ALUE_0002262501-mRNA-1"/>
    </source>
</evidence>
<dbReference type="WBParaSite" id="ALUE_0002262501-mRNA-1">
    <property type="protein sequence ID" value="ALUE_0002262501-mRNA-1"/>
    <property type="gene ID" value="ALUE_0002262501"/>
</dbReference>
<sequence>MSIAASATRISSHCLSMIPFLCFNKRPSVILPNSFTALLASAALSLNDGWTIVSKSPPVFLEMRRIASPISEETLPDLISLAACCRRLPAN</sequence>
<evidence type="ECO:0000313" key="1">
    <source>
        <dbReference type="Proteomes" id="UP000036681"/>
    </source>
</evidence>
<dbReference type="AlphaFoldDB" id="A0A0M3IV47"/>
<organism evidence="1 2">
    <name type="scientific">Ascaris lumbricoides</name>
    <name type="common">Giant roundworm</name>
    <dbReference type="NCBI Taxonomy" id="6252"/>
    <lineage>
        <taxon>Eukaryota</taxon>
        <taxon>Metazoa</taxon>
        <taxon>Ecdysozoa</taxon>
        <taxon>Nematoda</taxon>
        <taxon>Chromadorea</taxon>
        <taxon>Rhabditida</taxon>
        <taxon>Spirurina</taxon>
        <taxon>Ascaridomorpha</taxon>
        <taxon>Ascaridoidea</taxon>
        <taxon>Ascarididae</taxon>
        <taxon>Ascaris</taxon>
    </lineage>
</organism>
<accession>A0A0M3IV47</accession>
<proteinExistence type="predicted"/>